<dbReference type="InterPro" id="IPR003961">
    <property type="entry name" value="FN3_dom"/>
</dbReference>
<keyword evidence="1" id="KW-1185">Reference proteome</keyword>
<reference evidence="2" key="1">
    <citation type="submission" date="2022-11" db="UniProtKB">
        <authorList>
            <consortium name="WormBaseParasite"/>
        </authorList>
    </citation>
    <scope>IDENTIFICATION</scope>
</reference>
<dbReference type="InterPro" id="IPR036116">
    <property type="entry name" value="FN3_sf"/>
</dbReference>
<dbReference type="InterPro" id="IPR013783">
    <property type="entry name" value="Ig-like_fold"/>
</dbReference>
<accession>A0A914RM74</accession>
<evidence type="ECO:0000313" key="2">
    <source>
        <dbReference type="WBParaSite" id="PEQ_0000591201-mRNA-1"/>
    </source>
</evidence>
<evidence type="ECO:0000313" key="1">
    <source>
        <dbReference type="Proteomes" id="UP000887564"/>
    </source>
</evidence>
<name>A0A914RM74_PAREQ</name>
<dbReference type="SUPFAM" id="SSF49265">
    <property type="entry name" value="Fibronectin type III"/>
    <property type="match status" value="1"/>
</dbReference>
<dbReference type="CDD" id="cd00063">
    <property type="entry name" value="FN3"/>
    <property type="match status" value="1"/>
</dbReference>
<proteinExistence type="predicted"/>
<sequence>MRVIWKWPADDYSADEFVVHYTLDENDIEEDDRMVITDEFFADLPSLKSSTTYLMQIPAPNDVTYAKLNETAVEVKWSPTVANPQWSTPVGYVIQVQTSSTSIPASEIVVDGIKTSRYVLTVQPHVLYTIRNHEGKVVVQHQLIFQFRKFQEISLITCFFFVTYIGKLCILDL</sequence>
<dbReference type="Proteomes" id="UP000887564">
    <property type="component" value="Unplaced"/>
</dbReference>
<dbReference type="Gene3D" id="2.60.40.10">
    <property type="entry name" value="Immunoglobulins"/>
    <property type="match status" value="1"/>
</dbReference>
<organism evidence="1 2">
    <name type="scientific">Parascaris equorum</name>
    <name type="common">Equine roundworm</name>
    <dbReference type="NCBI Taxonomy" id="6256"/>
    <lineage>
        <taxon>Eukaryota</taxon>
        <taxon>Metazoa</taxon>
        <taxon>Ecdysozoa</taxon>
        <taxon>Nematoda</taxon>
        <taxon>Chromadorea</taxon>
        <taxon>Rhabditida</taxon>
        <taxon>Spirurina</taxon>
        <taxon>Ascaridomorpha</taxon>
        <taxon>Ascaridoidea</taxon>
        <taxon>Ascarididae</taxon>
        <taxon>Parascaris</taxon>
    </lineage>
</organism>
<protein>
    <submittedName>
        <fullName evidence="2">Fibronectin type-III domain-containing protein</fullName>
    </submittedName>
</protein>
<dbReference type="WBParaSite" id="PEQ_0000591201-mRNA-1">
    <property type="protein sequence ID" value="PEQ_0000591201-mRNA-1"/>
    <property type="gene ID" value="PEQ_0000591201"/>
</dbReference>
<dbReference type="AlphaFoldDB" id="A0A914RM74"/>